<dbReference type="Gene3D" id="3.40.190.10">
    <property type="entry name" value="Periplasmic binding protein-like II"/>
    <property type="match status" value="2"/>
</dbReference>
<keyword evidence="3" id="KW-0238">DNA-binding</keyword>
<feature type="domain" description="HTH lysR-type" evidence="6">
    <location>
        <begin position="21"/>
        <end position="78"/>
    </location>
</feature>
<keyword evidence="4" id="KW-0804">Transcription</keyword>
<feature type="region of interest" description="Disordered" evidence="5">
    <location>
        <begin position="308"/>
        <end position="337"/>
    </location>
</feature>
<sequence>MVAGEGGGGPRRAGTGTSAEPTARQLRVFLALSRELHFGRTADLLFVTQSALSRQIRDLERRLGLRLFERTSRTVELTDAGRALLPEIRAAVEAADRLRRAAAAQTRRLSGELVAGVIGAEAFMPHTRAVLAELRRRHPEVAVRVVSLGFADHVAALTREEADVVFLRPPVPEGIEFHRLAVEPRVACLPAGDPLAAEPRLTTAQLAGYPVVDIPPEAPRGWWDFWAVDPRPDGSRVRYGPAVADMEALLHAVTQGGVMSFLPAAARDFFPRPGVRYVDVTGLPPSASAVAWLARNRDRPAVAAVRRAATAVTRSHRRPGPPGDPGRGAARPPSGTG</sequence>
<dbReference type="Gene3D" id="1.10.10.10">
    <property type="entry name" value="Winged helix-like DNA-binding domain superfamily/Winged helix DNA-binding domain"/>
    <property type="match status" value="1"/>
</dbReference>
<reference evidence="7 8" key="1">
    <citation type="submission" date="2024-10" db="EMBL/GenBank/DDBJ databases">
        <authorList>
            <person name="Cho J.-C."/>
        </authorList>
    </citation>
    <scope>NUCLEOTIDE SEQUENCE [LARGE SCALE GENOMIC DNA]</scope>
    <source>
        <strain evidence="7 8">KCTC29696</strain>
    </source>
</reference>
<evidence type="ECO:0000259" key="6">
    <source>
        <dbReference type="PROSITE" id="PS50931"/>
    </source>
</evidence>
<dbReference type="RefSeq" id="WP_279952017.1">
    <property type="nucleotide sequence ID" value="NZ_BAABEN010000006.1"/>
</dbReference>
<dbReference type="Proteomes" id="UP001607069">
    <property type="component" value="Unassembled WGS sequence"/>
</dbReference>
<dbReference type="PRINTS" id="PR00039">
    <property type="entry name" value="HTHLYSR"/>
</dbReference>
<dbReference type="SUPFAM" id="SSF53850">
    <property type="entry name" value="Periplasmic binding protein-like II"/>
    <property type="match status" value="1"/>
</dbReference>
<dbReference type="Pfam" id="PF00126">
    <property type="entry name" value="HTH_1"/>
    <property type="match status" value="1"/>
</dbReference>
<evidence type="ECO:0000313" key="8">
    <source>
        <dbReference type="Proteomes" id="UP001607069"/>
    </source>
</evidence>
<dbReference type="InterPro" id="IPR036390">
    <property type="entry name" value="WH_DNA-bd_sf"/>
</dbReference>
<dbReference type="InterPro" id="IPR000847">
    <property type="entry name" value="LysR_HTH_N"/>
</dbReference>
<evidence type="ECO:0000256" key="5">
    <source>
        <dbReference type="SAM" id="MobiDB-lite"/>
    </source>
</evidence>
<dbReference type="Pfam" id="PF03466">
    <property type="entry name" value="LysR_substrate"/>
    <property type="match status" value="1"/>
</dbReference>
<evidence type="ECO:0000256" key="2">
    <source>
        <dbReference type="ARBA" id="ARBA00023015"/>
    </source>
</evidence>
<feature type="region of interest" description="Disordered" evidence="5">
    <location>
        <begin position="1"/>
        <end position="20"/>
    </location>
</feature>
<feature type="compositionally biased region" description="Low complexity" evidence="5">
    <location>
        <begin position="327"/>
        <end position="337"/>
    </location>
</feature>
<evidence type="ECO:0000256" key="1">
    <source>
        <dbReference type="ARBA" id="ARBA00009437"/>
    </source>
</evidence>
<comment type="caution">
    <text evidence="7">The sequence shown here is derived from an EMBL/GenBank/DDBJ whole genome shotgun (WGS) entry which is preliminary data.</text>
</comment>
<keyword evidence="8" id="KW-1185">Reference proteome</keyword>
<dbReference type="PANTHER" id="PTHR30346">
    <property type="entry name" value="TRANSCRIPTIONAL DUAL REGULATOR HCAR-RELATED"/>
    <property type="match status" value="1"/>
</dbReference>
<evidence type="ECO:0000256" key="4">
    <source>
        <dbReference type="ARBA" id="ARBA00023163"/>
    </source>
</evidence>
<feature type="compositionally biased region" description="Gly residues" evidence="5">
    <location>
        <begin position="1"/>
        <end position="11"/>
    </location>
</feature>
<dbReference type="PANTHER" id="PTHR30346:SF0">
    <property type="entry name" value="HCA OPERON TRANSCRIPTIONAL ACTIVATOR HCAR"/>
    <property type="match status" value="1"/>
</dbReference>
<dbReference type="PROSITE" id="PS50931">
    <property type="entry name" value="HTH_LYSR"/>
    <property type="match status" value="1"/>
</dbReference>
<accession>A0ABW7HN23</accession>
<gene>
    <name evidence="7" type="ORF">ACG5V6_03395</name>
</gene>
<organism evidence="7 8">
    <name type="scientific">Streptomyces chitinivorans</name>
    <dbReference type="NCBI Taxonomy" id="1257027"/>
    <lineage>
        <taxon>Bacteria</taxon>
        <taxon>Bacillati</taxon>
        <taxon>Actinomycetota</taxon>
        <taxon>Actinomycetes</taxon>
        <taxon>Kitasatosporales</taxon>
        <taxon>Streptomycetaceae</taxon>
        <taxon>Streptomyces</taxon>
    </lineage>
</organism>
<evidence type="ECO:0000313" key="7">
    <source>
        <dbReference type="EMBL" id="MFH0247261.1"/>
    </source>
</evidence>
<dbReference type="InterPro" id="IPR036388">
    <property type="entry name" value="WH-like_DNA-bd_sf"/>
</dbReference>
<comment type="similarity">
    <text evidence="1">Belongs to the LysR transcriptional regulatory family.</text>
</comment>
<keyword evidence="2" id="KW-0805">Transcription regulation</keyword>
<dbReference type="SUPFAM" id="SSF46785">
    <property type="entry name" value="Winged helix' DNA-binding domain"/>
    <property type="match status" value="1"/>
</dbReference>
<dbReference type="EMBL" id="JBIHMK010000007">
    <property type="protein sequence ID" value="MFH0247261.1"/>
    <property type="molecule type" value="Genomic_DNA"/>
</dbReference>
<evidence type="ECO:0000256" key="3">
    <source>
        <dbReference type="ARBA" id="ARBA00023125"/>
    </source>
</evidence>
<dbReference type="InterPro" id="IPR005119">
    <property type="entry name" value="LysR_subst-bd"/>
</dbReference>
<proteinExistence type="inferred from homology"/>
<name>A0ABW7HN23_9ACTN</name>
<dbReference type="CDD" id="cd08414">
    <property type="entry name" value="PBP2_LTTR_aromatics_like"/>
    <property type="match status" value="1"/>
</dbReference>
<protein>
    <submittedName>
        <fullName evidence="7">LysR family transcriptional regulator</fullName>
    </submittedName>
</protein>